<reference evidence="1 2" key="1">
    <citation type="journal article" date="2013" name="Int. J. Syst. Evol. Microbiol.">
        <title>Kordia antarctica sp. nov., isolated from Antarctic seawater.</title>
        <authorList>
            <person name="Baek K."/>
            <person name="Choi A."/>
            <person name="Kang I."/>
            <person name="Lee K."/>
            <person name="Cho J.C."/>
        </authorList>
    </citation>
    <scope>NUCLEOTIDE SEQUENCE [LARGE SCALE GENOMIC DNA]</scope>
    <source>
        <strain evidence="1 2">IMCC3317</strain>
    </source>
</reference>
<evidence type="ECO:0000313" key="2">
    <source>
        <dbReference type="Proteomes" id="UP000464657"/>
    </source>
</evidence>
<evidence type="ECO:0000313" key="1">
    <source>
        <dbReference type="EMBL" id="QHI34835.1"/>
    </source>
</evidence>
<organism evidence="1 2">
    <name type="scientific">Kordia antarctica</name>
    <dbReference type="NCBI Taxonomy" id="1218801"/>
    <lineage>
        <taxon>Bacteria</taxon>
        <taxon>Pseudomonadati</taxon>
        <taxon>Bacteroidota</taxon>
        <taxon>Flavobacteriia</taxon>
        <taxon>Flavobacteriales</taxon>
        <taxon>Flavobacteriaceae</taxon>
        <taxon>Kordia</taxon>
    </lineage>
</organism>
<dbReference type="KEGG" id="kan:IMCC3317_01790"/>
<keyword evidence="2" id="KW-1185">Reference proteome</keyword>
<dbReference type="RefSeq" id="WP_160127624.1">
    <property type="nucleotide sequence ID" value="NZ_CP019288.1"/>
</dbReference>
<name>A0A7L4ZDU2_9FLAO</name>
<dbReference type="Proteomes" id="UP000464657">
    <property type="component" value="Chromosome"/>
</dbReference>
<protein>
    <submittedName>
        <fullName evidence="1">Uncharacterized protein</fullName>
    </submittedName>
</protein>
<gene>
    <name evidence="1" type="ORF">IMCC3317_01790</name>
</gene>
<dbReference type="EMBL" id="CP019288">
    <property type="protein sequence ID" value="QHI34835.1"/>
    <property type="molecule type" value="Genomic_DNA"/>
</dbReference>
<accession>A0A7L4ZDU2</accession>
<dbReference type="OrthoDB" id="1448036at2"/>
<sequence length="95" mass="10340">MSTYCGTIASDGQITCTKSKFSCAYDSDQKKYTVDYNGHVESPNMAVVSPTLQTPGLSNILYTYTGGFTVQVFQNVDGVYTPVSSSVNFIVKEIE</sequence>
<proteinExistence type="predicted"/>
<dbReference type="AlphaFoldDB" id="A0A7L4ZDU2"/>